<keyword evidence="4 5" id="KW-0472">Membrane</keyword>
<proteinExistence type="inferred from homology"/>
<keyword evidence="2 5" id="KW-0812">Transmembrane</keyword>
<dbReference type="GO" id="GO:0005886">
    <property type="term" value="C:plasma membrane"/>
    <property type="evidence" value="ECO:0007669"/>
    <property type="project" value="UniProtKB-SubCell"/>
</dbReference>
<dbReference type="RefSeq" id="WP_036176434.1">
    <property type="nucleotide sequence ID" value="NZ_AVCZ01000017.1"/>
</dbReference>
<evidence type="ECO:0000313" key="6">
    <source>
        <dbReference type="EMBL" id="KGR90555.1"/>
    </source>
</evidence>
<evidence type="ECO:0000256" key="1">
    <source>
        <dbReference type="ARBA" id="ARBA00022475"/>
    </source>
</evidence>
<gene>
    <name evidence="6" type="ORF">CD30_10805</name>
</gene>
<dbReference type="Pfam" id="PF07457">
    <property type="entry name" value="DUF1516"/>
    <property type="match status" value="1"/>
</dbReference>
<dbReference type="HAMAP" id="MF_01536">
    <property type="entry name" value="UPF0344"/>
    <property type="match status" value="1"/>
</dbReference>
<comment type="similarity">
    <text evidence="5">Belongs to the UPF0344 family.</text>
</comment>
<dbReference type="InterPro" id="IPR010899">
    <property type="entry name" value="UPF0344"/>
</dbReference>
<sequence>MGFLTDSTHLHITTWVIGLILFFIAATGISKSKGIHMVLRLFYILILISGGALFFKWRVNFEYDIKFLLGILLIAMMEMILVRQAKNKSTNVFWVLFFIFLFATLFYGLKLQMGFDLF</sequence>
<evidence type="ECO:0000256" key="2">
    <source>
        <dbReference type="ARBA" id="ARBA00022692"/>
    </source>
</evidence>
<keyword evidence="3 5" id="KW-1133">Transmembrane helix</keyword>
<comment type="subcellular location">
    <subcellularLocation>
        <location evidence="5">Cell membrane</location>
        <topology evidence="5">Multi-pass membrane protein</topology>
    </subcellularLocation>
</comment>
<feature type="transmembrane region" description="Helical" evidence="5">
    <location>
        <begin position="91"/>
        <end position="109"/>
    </location>
</feature>
<evidence type="ECO:0000256" key="5">
    <source>
        <dbReference type="HAMAP-Rule" id="MF_01536"/>
    </source>
</evidence>
<keyword evidence="1 5" id="KW-1003">Cell membrane</keyword>
<organism evidence="6 7">
    <name type="scientific">Ureibacillus massiliensis 4400831 = CIP 108448 = CCUG 49529</name>
    <dbReference type="NCBI Taxonomy" id="1211035"/>
    <lineage>
        <taxon>Bacteria</taxon>
        <taxon>Bacillati</taxon>
        <taxon>Bacillota</taxon>
        <taxon>Bacilli</taxon>
        <taxon>Bacillales</taxon>
        <taxon>Caryophanaceae</taxon>
        <taxon>Ureibacillus</taxon>
    </lineage>
</organism>
<protein>
    <recommendedName>
        <fullName evidence="5">UPF0344 protein CD30_10805</fullName>
    </recommendedName>
</protein>
<reference evidence="6 7" key="1">
    <citation type="submission" date="2014-02" db="EMBL/GenBank/DDBJ databases">
        <title>Draft genome sequence of Lysinibacillus massiliensis CCUG 49529.</title>
        <authorList>
            <person name="Zhang F."/>
            <person name="Wang G."/>
            <person name="Zhang L."/>
        </authorList>
    </citation>
    <scope>NUCLEOTIDE SEQUENCE [LARGE SCALE GENOMIC DNA]</scope>
    <source>
        <strain evidence="6 7">CCUG 49529</strain>
    </source>
</reference>
<evidence type="ECO:0000256" key="4">
    <source>
        <dbReference type="ARBA" id="ARBA00023136"/>
    </source>
</evidence>
<evidence type="ECO:0000313" key="7">
    <source>
        <dbReference type="Proteomes" id="UP000030595"/>
    </source>
</evidence>
<dbReference type="eggNOG" id="ENOG5032W2Q">
    <property type="taxonomic scope" value="Bacteria"/>
</dbReference>
<dbReference type="OrthoDB" id="2365314at2"/>
<dbReference type="AlphaFoldDB" id="A0A0A3J4B4"/>
<keyword evidence="7" id="KW-1185">Reference proteome</keyword>
<feature type="transmembrane region" description="Helical" evidence="5">
    <location>
        <begin position="65"/>
        <end position="82"/>
    </location>
</feature>
<dbReference type="Proteomes" id="UP000030595">
    <property type="component" value="Unassembled WGS sequence"/>
</dbReference>
<dbReference type="EMBL" id="JPVQ01000017">
    <property type="protein sequence ID" value="KGR90555.1"/>
    <property type="molecule type" value="Genomic_DNA"/>
</dbReference>
<feature type="transmembrane region" description="Helical" evidence="5">
    <location>
        <begin position="12"/>
        <end position="29"/>
    </location>
</feature>
<accession>A0A0A3J4B4</accession>
<name>A0A0A3J4B4_9BACL</name>
<evidence type="ECO:0000256" key="3">
    <source>
        <dbReference type="ARBA" id="ARBA00022989"/>
    </source>
</evidence>
<feature type="transmembrane region" description="Helical" evidence="5">
    <location>
        <begin position="41"/>
        <end position="59"/>
    </location>
</feature>
<comment type="caution">
    <text evidence="6">The sequence shown here is derived from an EMBL/GenBank/DDBJ whole genome shotgun (WGS) entry which is preliminary data.</text>
</comment>